<evidence type="ECO:0000256" key="7">
    <source>
        <dbReference type="ARBA" id="ARBA00023002"/>
    </source>
</evidence>
<dbReference type="PRINTS" id="PR00385">
    <property type="entry name" value="P450"/>
</dbReference>
<dbReference type="Pfam" id="PF00067">
    <property type="entry name" value="p450"/>
    <property type="match status" value="1"/>
</dbReference>
<proteinExistence type="inferred from homology"/>
<evidence type="ECO:0000256" key="10">
    <source>
        <dbReference type="ARBA" id="ARBA00023136"/>
    </source>
</evidence>
<evidence type="ECO:0000256" key="9">
    <source>
        <dbReference type="ARBA" id="ARBA00023033"/>
    </source>
</evidence>
<evidence type="ECO:0000256" key="4">
    <source>
        <dbReference type="ARBA" id="ARBA00022692"/>
    </source>
</evidence>
<comment type="cofactor">
    <cofactor evidence="1">
        <name>heme</name>
        <dbReference type="ChEBI" id="CHEBI:30413"/>
    </cofactor>
</comment>
<reference evidence="14" key="1">
    <citation type="journal article" date="2023" name="bioRxiv">
        <title>Complete genome of the Medicago anthracnose fungus, Colletotrichum destructivum, reveals a mini-chromosome-like region within a core chromosome.</title>
        <authorList>
            <person name="Lapalu N."/>
            <person name="Simon A."/>
            <person name="Lu A."/>
            <person name="Plaumann P.-L."/>
            <person name="Amselem J."/>
            <person name="Pigne S."/>
            <person name="Auger A."/>
            <person name="Koch C."/>
            <person name="Dallery J.-F."/>
            <person name="O'Connell R.J."/>
        </authorList>
    </citation>
    <scope>NUCLEOTIDE SEQUENCE [LARGE SCALE GENOMIC DNA]</scope>
    <source>
        <strain evidence="14">CBS 520.97</strain>
    </source>
</reference>
<accession>A0AAX4IY14</accession>
<comment type="similarity">
    <text evidence="3 11">Belongs to the cytochrome P450 family.</text>
</comment>
<evidence type="ECO:0000256" key="8">
    <source>
        <dbReference type="ARBA" id="ARBA00023004"/>
    </source>
</evidence>
<keyword evidence="9 11" id="KW-0503">Monooxygenase</keyword>
<keyword evidence="6 12" id="KW-1133">Transmembrane helix</keyword>
<dbReference type="EMBL" id="CP137312">
    <property type="protein sequence ID" value="WQF87992.1"/>
    <property type="molecule type" value="Genomic_DNA"/>
</dbReference>
<evidence type="ECO:0000256" key="2">
    <source>
        <dbReference type="ARBA" id="ARBA00004167"/>
    </source>
</evidence>
<dbReference type="KEGG" id="cdet:87949506"/>
<keyword evidence="14" id="KW-1185">Reference proteome</keyword>
<keyword evidence="4 12" id="KW-0812">Transmembrane</keyword>
<dbReference type="PANTHER" id="PTHR24287:SF5">
    <property type="entry name" value="P450, PUTATIVE (EUROFUNG)-RELATED"/>
    <property type="match status" value="1"/>
</dbReference>
<dbReference type="InterPro" id="IPR002974">
    <property type="entry name" value="Cyt_P450_E_CYP52_ascomycetes"/>
</dbReference>
<dbReference type="PRINTS" id="PR01239">
    <property type="entry name" value="EP450IICYP52"/>
</dbReference>
<dbReference type="RefSeq" id="XP_062785213.1">
    <property type="nucleotide sequence ID" value="XM_062929162.1"/>
</dbReference>
<dbReference type="GeneID" id="87949506"/>
<keyword evidence="11" id="KW-0349">Heme</keyword>
<name>A0AAX4IY14_9PEZI</name>
<evidence type="ECO:0000313" key="14">
    <source>
        <dbReference type="Proteomes" id="UP001322277"/>
    </source>
</evidence>
<evidence type="ECO:0000256" key="6">
    <source>
        <dbReference type="ARBA" id="ARBA00022989"/>
    </source>
</evidence>
<dbReference type="InterPro" id="IPR017972">
    <property type="entry name" value="Cyt_P450_CS"/>
</dbReference>
<evidence type="ECO:0000256" key="5">
    <source>
        <dbReference type="ARBA" id="ARBA00022723"/>
    </source>
</evidence>
<dbReference type="Gene3D" id="1.10.630.10">
    <property type="entry name" value="Cytochrome P450"/>
    <property type="match status" value="1"/>
</dbReference>
<evidence type="ECO:0000256" key="11">
    <source>
        <dbReference type="RuleBase" id="RU000461"/>
    </source>
</evidence>
<dbReference type="GO" id="GO:0016712">
    <property type="term" value="F:oxidoreductase activity, acting on paired donors, with incorporation or reduction of molecular oxygen, reduced flavin or flavoprotein as one donor, and incorporation of one atom of oxygen"/>
    <property type="evidence" value="ECO:0007669"/>
    <property type="project" value="InterPro"/>
</dbReference>
<dbReference type="Proteomes" id="UP001322277">
    <property type="component" value="Chromosome 8"/>
</dbReference>
<evidence type="ECO:0000313" key="13">
    <source>
        <dbReference type="EMBL" id="WQF87992.1"/>
    </source>
</evidence>
<keyword evidence="7 11" id="KW-0560">Oxidoreductase</keyword>
<comment type="subcellular location">
    <subcellularLocation>
        <location evidence="2">Membrane</location>
        <topology evidence="2">Single-pass membrane protein</topology>
    </subcellularLocation>
</comment>
<gene>
    <name evidence="13" type="ORF">CDEST_13006</name>
</gene>
<dbReference type="GO" id="GO:0020037">
    <property type="term" value="F:heme binding"/>
    <property type="evidence" value="ECO:0007669"/>
    <property type="project" value="InterPro"/>
</dbReference>
<dbReference type="PROSITE" id="PS00086">
    <property type="entry name" value="CYTOCHROME_P450"/>
    <property type="match status" value="1"/>
</dbReference>
<keyword evidence="10 12" id="KW-0472">Membrane</keyword>
<sequence length="561" mass="63831">MNLTQDEAVRVLWAKPSLDLSFSFLASLAISTLFSLRILSWALAERKIRKLGGHAPSAHSSADVFGFGYLVRMVKFASQDRNLEFFHDCLVSSGRTKSKNPFTYEFGILGERRIVTASHENIKAIHATQFNDFEKGDRFRRDWGGLLGRSIFSLDGDDWHRTRQFLRPHFSRQRVSDLECFERHLGHLFDILDGGKTVDVADVMARFAFDAAADFSLGIDVRSLTNPSHTFIEAFDRVHSTQTLIEYLNPLGWYLVPRWQYNRDLATMDAFVQPVLDAALALSDERKAEMSLGGEPEKEGKFSFLKACAEISRDKKFLRDELVTIMLAARDTTAMTLAWCLFELARSPAIVEDLRAEILSRIGQENLPTYEDLKDLRLLSWILNETLRLYPSIPYNARVAARDTSLPVGGGPSGKDPIGVPKGTLIYTCPHVLHLRGDLYPEENEYPLDQFHPRRWQKWRPAAWTYIPFGGGPRTCIGQQFVLVQMSYVLVRLFQRYTGLDPMHEKTRAGAQADNKRVNTSCTAAKTSLVEDYMMSRPRMKSEITLGPRSSINLRFESQNE</sequence>
<keyword evidence="5 11" id="KW-0479">Metal-binding</keyword>
<evidence type="ECO:0000256" key="1">
    <source>
        <dbReference type="ARBA" id="ARBA00001971"/>
    </source>
</evidence>
<evidence type="ECO:0000256" key="3">
    <source>
        <dbReference type="ARBA" id="ARBA00010617"/>
    </source>
</evidence>
<evidence type="ECO:0000256" key="12">
    <source>
        <dbReference type="SAM" id="Phobius"/>
    </source>
</evidence>
<keyword evidence="8 11" id="KW-0408">Iron</keyword>
<dbReference type="GO" id="GO:0016020">
    <property type="term" value="C:membrane"/>
    <property type="evidence" value="ECO:0007669"/>
    <property type="project" value="UniProtKB-SubCell"/>
</dbReference>
<protein>
    <submittedName>
        <fullName evidence="13">Cytochrome P450</fullName>
    </submittedName>
</protein>
<dbReference type="InterPro" id="IPR036396">
    <property type="entry name" value="Cyt_P450_sf"/>
</dbReference>
<dbReference type="PANTHER" id="PTHR24287">
    <property type="entry name" value="P450, PUTATIVE (EUROFUNG)-RELATED"/>
    <property type="match status" value="1"/>
</dbReference>
<dbReference type="SUPFAM" id="SSF48264">
    <property type="entry name" value="Cytochrome P450"/>
    <property type="match status" value="1"/>
</dbReference>
<dbReference type="CDD" id="cd11063">
    <property type="entry name" value="CYP52"/>
    <property type="match status" value="1"/>
</dbReference>
<dbReference type="InterPro" id="IPR001128">
    <property type="entry name" value="Cyt_P450"/>
</dbReference>
<feature type="transmembrane region" description="Helical" evidence="12">
    <location>
        <begin position="20"/>
        <end position="44"/>
    </location>
</feature>
<dbReference type="AlphaFoldDB" id="A0AAX4IY14"/>
<dbReference type="InterPro" id="IPR047146">
    <property type="entry name" value="Cyt_P450_E_CYP52_fungi"/>
</dbReference>
<organism evidence="13 14">
    <name type="scientific">Colletotrichum destructivum</name>
    <dbReference type="NCBI Taxonomy" id="34406"/>
    <lineage>
        <taxon>Eukaryota</taxon>
        <taxon>Fungi</taxon>
        <taxon>Dikarya</taxon>
        <taxon>Ascomycota</taxon>
        <taxon>Pezizomycotina</taxon>
        <taxon>Sordariomycetes</taxon>
        <taxon>Hypocreomycetidae</taxon>
        <taxon>Glomerellales</taxon>
        <taxon>Glomerellaceae</taxon>
        <taxon>Colletotrichum</taxon>
        <taxon>Colletotrichum destructivum species complex</taxon>
    </lineage>
</organism>
<dbReference type="GO" id="GO:0005506">
    <property type="term" value="F:iron ion binding"/>
    <property type="evidence" value="ECO:0007669"/>
    <property type="project" value="InterPro"/>
</dbReference>